<dbReference type="AlphaFoldDB" id="A0A1G8SFT3"/>
<organism evidence="1 2">
    <name type="scientific">Flavobacterium noncentrifugens</name>
    <dbReference type="NCBI Taxonomy" id="1128970"/>
    <lineage>
        <taxon>Bacteria</taxon>
        <taxon>Pseudomonadati</taxon>
        <taxon>Bacteroidota</taxon>
        <taxon>Flavobacteriia</taxon>
        <taxon>Flavobacteriales</taxon>
        <taxon>Flavobacteriaceae</taxon>
        <taxon>Flavobacterium</taxon>
    </lineage>
</organism>
<evidence type="ECO:0000313" key="2">
    <source>
        <dbReference type="Proteomes" id="UP000199580"/>
    </source>
</evidence>
<protein>
    <submittedName>
        <fullName evidence="1">Protein ImuA</fullName>
    </submittedName>
</protein>
<keyword evidence="2" id="KW-1185">Reference proteome</keyword>
<reference evidence="1 2" key="1">
    <citation type="submission" date="2016-10" db="EMBL/GenBank/DDBJ databases">
        <authorList>
            <person name="de Groot N.N."/>
        </authorList>
    </citation>
    <scope>NUCLEOTIDE SEQUENCE [LARGE SCALE GENOMIC DNA]</scope>
    <source>
        <strain evidence="1 2">CGMCC 1.10076</strain>
    </source>
</reference>
<sequence length="246" mass="26984">MQAATEKIALAKELQAKINAMQGLGKPSGEPAIAGLAPFDNAFPGHVFPTGAIHEFVSYEPSHAAATSGFITAVAGKILKEGGLCLWIGNEKKIFPPGLKHFGLEPDRVIFIQTLKQKEKLWIIEEALKCEALTIVVGEMKELGFTESRRLQLAVEHSGVTGFIHRFCPYSENAVACATRWKITPLASIPNDDLPGVGNSCWDVQLLKVKNGRPASWQISWMDKQFVQSGQKNFFSPSFHERHTGS</sequence>
<evidence type="ECO:0000313" key="1">
    <source>
        <dbReference type="EMBL" id="SDJ28109.1"/>
    </source>
</evidence>
<proteinExistence type="predicted"/>
<dbReference type="EMBL" id="FNEZ01000001">
    <property type="protein sequence ID" value="SDJ28109.1"/>
    <property type="molecule type" value="Genomic_DNA"/>
</dbReference>
<accession>A0A1G8SFT3</accession>
<dbReference type="Proteomes" id="UP000199580">
    <property type="component" value="Unassembled WGS sequence"/>
</dbReference>
<dbReference type="PIRSF" id="PIRSF034285">
    <property type="entry name" value="UCP034285"/>
    <property type="match status" value="1"/>
</dbReference>
<dbReference type="SUPFAM" id="SSF52540">
    <property type="entry name" value="P-loop containing nucleoside triphosphate hydrolases"/>
    <property type="match status" value="1"/>
</dbReference>
<dbReference type="STRING" id="1128970.SAMN04487935_0539"/>
<gene>
    <name evidence="1" type="ORF">SAMN04487935_0539</name>
</gene>
<name>A0A1G8SFT3_9FLAO</name>
<dbReference type="InterPro" id="IPR027417">
    <property type="entry name" value="P-loop_NTPase"/>
</dbReference>
<dbReference type="Gene3D" id="3.40.50.300">
    <property type="entry name" value="P-loop containing nucleotide triphosphate hydrolases"/>
    <property type="match status" value="1"/>
</dbReference>
<dbReference type="InterPro" id="IPR017026">
    <property type="entry name" value="ImuA"/>
</dbReference>